<protein>
    <recommendedName>
        <fullName evidence="4">Autophagy-related protein 2</fullName>
    </recommendedName>
</protein>
<dbReference type="RefSeq" id="WP_344064226.1">
    <property type="nucleotide sequence ID" value="NZ_BAAAPU010000008.1"/>
</dbReference>
<accession>A0ABN2SEH0</accession>
<feature type="compositionally biased region" description="Polar residues" evidence="1">
    <location>
        <begin position="1"/>
        <end position="12"/>
    </location>
</feature>
<dbReference type="EMBL" id="BAAAPU010000008">
    <property type="protein sequence ID" value="GAA1985314.1"/>
    <property type="molecule type" value="Genomic_DNA"/>
</dbReference>
<name>A0ABN2SEH0_9MICO</name>
<comment type="caution">
    <text evidence="2">The sequence shown here is derived from an EMBL/GenBank/DDBJ whole genome shotgun (WGS) entry which is preliminary data.</text>
</comment>
<organism evidence="2 3">
    <name type="scientific">Terrabacter lapilli</name>
    <dbReference type="NCBI Taxonomy" id="436231"/>
    <lineage>
        <taxon>Bacteria</taxon>
        <taxon>Bacillati</taxon>
        <taxon>Actinomycetota</taxon>
        <taxon>Actinomycetes</taxon>
        <taxon>Micrococcales</taxon>
        <taxon>Intrasporangiaceae</taxon>
        <taxon>Terrabacter</taxon>
    </lineage>
</organism>
<evidence type="ECO:0000313" key="3">
    <source>
        <dbReference type="Proteomes" id="UP001500013"/>
    </source>
</evidence>
<gene>
    <name evidence="2" type="ORF">GCM10009817_28450</name>
</gene>
<feature type="region of interest" description="Disordered" evidence="1">
    <location>
        <begin position="1"/>
        <end position="76"/>
    </location>
</feature>
<evidence type="ECO:0008006" key="4">
    <source>
        <dbReference type="Google" id="ProtNLM"/>
    </source>
</evidence>
<reference evidence="2 3" key="1">
    <citation type="journal article" date="2019" name="Int. J. Syst. Evol. Microbiol.">
        <title>The Global Catalogue of Microorganisms (GCM) 10K type strain sequencing project: providing services to taxonomists for standard genome sequencing and annotation.</title>
        <authorList>
            <consortium name="The Broad Institute Genomics Platform"/>
            <consortium name="The Broad Institute Genome Sequencing Center for Infectious Disease"/>
            <person name="Wu L."/>
            <person name="Ma J."/>
        </authorList>
    </citation>
    <scope>NUCLEOTIDE SEQUENCE [LARGE SCALE GENOMIC DNA]</scope>
    <source>
        <strain evidence="2 3">JCM 15628</strain>
    </source>
</reference>
<proteinExistence type="predicted"/>
<keyword evidence="3" id="KW-1185">Reference proteome</keyword>
<feature type="compositionally biased region" description="Acidic residues" evidence="1">
    <location>
        <begin position="63"/>
        <end position="76"/>
    </location>
</feature>
<evidence type="ECO:0000313" key="2">
    <source>
        <dbReference type="EMBL" id="GAA1985314.1"/>
    </source>
</evidence>
<dbReference type="Proteomes" id="UP001500013">
    <property type="component" value="Unassembled WGS sequence"/>
</dbReference>
<evidence type="ECO:0000256" key="1">
    <source>
        <dbReference type="SAM" id="MobiDB-lite"/>
    </source>
</evidence>
<sequence length="76" mass="7976">MSDDITQSGTSSTDPYDPDLDPDTDATMTAPDEGRPTGVAVKQDETTTGSDDAPPQNTPTDAEFLDAEEEEGPADE</sequence>